<dbReference type="PROSITE" id="PS50092">
    <property type="entry name" value="TSP1"/>
    <property type="match status" value="1"/>
</dbReference>
<dbReference type="SUPFAM" id="SSF82895">
    <property type="entry name" value="TSP-1 type 1 repeat"/>
    <property type="match status" value="1"/>
</dbReference>
<evidence type="ECO:0000256" key="2">
    <source>
        <dbReference type="ARBA" id="ARBA00008125"/>
    </source>
</evidence>
<dbReference type="InterPro" id="IPR006207">
    <property type="entry name" value="Cys_knot_C"/>
</dbReference>
<name>A0ABP0EZN9_CLALP</name>
<dbReference type="EMBL" id="CAWYQH010000002">
    <property type="protein sequence ID" value="CAK8672953.1"/>
    <property type="molecule type" value="Genomic_DNA"/>
</dbReference>
<feature type="domain" description="IGFBP N-terminal" evidence="9">
    <location>
        <begin position="1"/>
        <end position="49"/>
    </location>
</feature>
<feature type="domain" description="CTCK" evidence="7">
    <location>
        <begin position="282"/>
        <end position="357"/>
    </location>
</feature>
<dbReference type="InterPro" id="IPR043973">
    <property type="entry name" value="TSP1_CCN"/>
</dbReference>
<evidence type="ECO:0000259" key="9">
    <source>
        <dbReference type="PROSITE" id="PS51323"/>
    </source>
</evidence>
<sequence length="378" mass="42026">MDGCNCCKVCAKQLAQQCNGDDAICDVHRNLFCDHSASRSGDIGICRARSGRPCNHGNVRISSGSMFEPSCKTRCWCMDGAIGCVPLCPHETQLPRPDRCPNARLQPVTGQCCDQWGCDTSSGRQTLPLEHFWSDYVSENVMTSNSQGSSLVASSAGLVSIGKNSAIDDVIYDSDGGADGDEIFDHQNGYDARDEYDYVTYDQGWSGSNLVPGEVTWDENLSSHVECESQASEWSPCSKSCGLGISTRVTNMNRGCELKRESRLCLLRPCTQRVTSKFGRKCVKQRRARRKSKLTYAGCVSLKSFKPKYCGSCHEADRCCTPRSTRTTRISFECPDGQILLKNFMLIRNCHCHRRCNSASRGSQHRPRQYFHLPVETK</sequence>
<dbReference type="InterPro" id="IPR006208">
    <property type="entry name" value="Glyco_hormone_CN"/>
</dbReference>
<keyword evidence="3" id="KW-0964">Secreted</keyword>
<dbReference type="PROSITE" id="PS01225">
    <property type="entry name" value="CTCK_2"/>
    <property type="match status" value="1"/>
</dbReference>
<evidence type="ECO:0000256" key="4">
    <source>
        <dbReference type="ARBA" id="ARBA00022729"/>
    </source>
</evidence>
<evidence type="ECO:0000313" key="11">
    <source>
        <dbReference type="Proteomes" id="UP001642483"/>
    </source>
</evidence>
<dbReference type="PANTHER" id="PTHR11348">
    <property type="entry name" value="CONNECTIVE TISSUE GROWTH FACTOR-RELATED"/>
    <property type="match status" value="1"/>
</dbReference>
<dbReference type="PROSITE" id="PS50184">
    <property type="entry name" value="VWFC_2"/>
    <property type="match status" value="1"/>
</dbReference>
<evidence type="ECO:0000256" key="5">
    <source>
        <dbReference type="ARBA" id="ARBA00023157"/>
    </source>
</evidence>
<evidence type="ECO:0000259" key="7">
    <source>
        <dbReference type="PROSITE" id="PS01225"/>
    </source>
</evidence>
<dbReference type="InterPro" id="IPR050941">
    <property type="entry name" value="CCN"/>
</dbReference>
<dbReference type="SMART" id="SM00214">
    <property type="entry name" value="VWC"/>
    <property type="match status" value="1"/>
</dbReference>
<comment type="caution">
    <text evidence="10">The sequence shown here is derived from an EMBL/GenBank/DDBJ whole genome shotgun (WGS) entry which is preliminary data.</text>
</comment>
<keyword evidence="11" id="KW-1185">Reference proteome</keyword>
<evidence type="ECO:0000256" key="6">
    <source>
        <dbReference type="PROSITE-ProRule" id="PRU00039"/>
    </source>
</evidence>
<proteinExistence type="inferred from homology"/>
<dbReference type="Pfam" id="PF19035">
    <property type="entry name" value="TSP1_CCN"/>
    <property type="match status" value="1"/>
</dbReference>
<comment type="similarity">
    <text evidence="2">Belongs to the CCN family.</text>
</comment>
<accession>A0ABP0EZN9</accession>
<dbReference type="InterPro" id="IPR001007">
    <property type="entry name" value="VWF_dom"/>
</dbReference>
<evidence type="ECO:0000313" key="10">
    <source>
        <dbReference type="EMBL" id="CAK8672953.1"/>
    </source>
</evidence>
<dbReference type="InterPro" id="IPR036383">
    <property type="entry name" value="TSP1_rpt_sf"/>
</dbReference>
<dbReference type="Proteomes" id="UP001642483">
    <property type="component" value="Unassembled WGS sequence"/>
</dbReference>
<dbReference type="Pfam" id="PF00007">
    <property type="entry name" value="Cys_knot"/>
    <property type="match status" value="1"/>
</dbReference>
<dbReference type="SMART" id="SM00041">
    <property type="entry name" value="CT"/>
    <property type="match status" value="1"/>
</dbReference>
<organism evidence="10 11">
    <name type="scientific">Clavelina lepadiformis</name>
    <name type="common">Light-bulb sea squirt</name>
    <name type="synonym">Ascidia lepadiformis</name>
    <dbReference type="NCBI Taxonomy" id="159417"/>
    <lineage>
        <taxon>Eukaryota</taxon>
        <taxon>Metazoa</taxon>
        <taxon>Chordata</taxon>
        <taxon>Tunicata</taxon>
        <taxon>Ascidiacea</taxon>
        <taxon>Aplousobranchia</taxon>
        <taxon>Clavelinidae</taxon>
        <taxon>Clavelina</taxon>
    </lineage>
</organism>
<comment type="subcellular location">
    <subcellularLocation>
        <location evidence="1">Secreted</location>
    </subcellularLocation>
</comment>
<dbReference type="SUPFAM" id="SSF57184">
    <property type="entry name" value="Growth factor receptor domain"/>
    <property type="match status" value="1"/>
</dbReference>
<dbReference type="InterPro" id="IPR000884">
    <property type="entry name" value="TSP1_rpt"/>
</dbReference>
<evidence type="ECO:0000256" key="3">
    <source>
        <dbReference type="ARBA" id="ARBA00022525"/>
    </source>
</evidence>
<protein>
    <recommendedName>
        <fullName evidence="12">Connective tissue growth factor</fullName>
    </recommendedName>
</protein>
<dbReference type="PROSITE" id="PS51323">
    <property type="entry name" value="IGFBP_N_2"/>
    <property type="match status" value="1"/>
</dbReference>
<evidence type="ECO:0000259" key="8">
    <source>
        <dbReference type="PROSITE" id="PS50184"/>
    </source>
</evidence>
<keyword evidence="5" id="KW-1015">Disulfide bond</keyword>
<evidence type="ECO:0008006" key="12">
    <source>
        <dbReference type="Google" id="ProtNLM"/>
    </source>
</evidence>
<keyword evidence="4" id="KW-0732">Signal</keyword>
<dbReference type="PANTHER" id="PTHR11348:SF17">
    <property type="entry name" value="CCN"/>
    <property type="match status" value="1"/>
</dbReference>
<feature type="domain" description="VWFC" evidence="8">
    <location>
        <begin position="52"/>
        <end position="119"/>
    </location>
</feature>
<dbReference type="PROSITE" id="PS01185">
    <property type="entry name" value="CTCK_1"/>
    <property type="match status" value="1"/>
</dbReference>
<gene>
    <name evidence="10" type="ORF">CVLEPA_LOCUS2746</name>
</gene>
<evidence type="ECO:0000256" key="1">
    <source>
        <dbReference type="ARBA" id="ARBA00004613"/>
    </source>
</evidence>
<dbReference type="SMART" id="SM00209">
    <property type="entry name" value="TSP1"/>
    <property type="match status" value="1"/>
</dbReference>
<dbReference type="InterPro" id="IPR009030">
    <property type="entry name" value="Growth_fac_rcpt_cys_sf"/>
</dbReference>
<comment type="caution">
    <text evidence="6">Lacks conserved residue(s) required for the propagation of feature annotation.</text>
</comment>
<dbReference type="InterPro" id="IPR000867">
    <property type="entry name" value="IGFBP-like"/>
</dbReference>
<reference evidence="10 11" key="1">
    <citation type="submission" date="2024-02" db="EMBL/GenBank/DDBJ databases">
        <authorList>
            <person name="Daric V."/>
            <person name="Darras S."/>
        </authorList>
    </citation>
    <scope>NUCLEOTIDE SEQUENCE [LARGE SCALE GENOMIC DNA]</scope>
</reference>
<dbReference type="Gene3D" id="2.20.100.10">
    <property type="entry name" value="Thrombospondin type-1 (TSP1) repeat"/>
    <property type="match status" value="1"/>
</dbReference>